<dbReference type="InterPro" id="IPR041561">
    <property type="entry name" value="PglD_N"/>
</dbReference>
<organism evidence="3 4">
    <name type="scientific">Endozoicomonas gorgoniicola</name>
    <dbReference type="NCBI Taxonomy" id="1234144"/>
    <lineage>
        <taxon>Bacteria</taxon>
        <taxon>Pseudomonadati</taxon>
        <taxon>Pseudomonadota</taxon>
        <taxon>Gammaproteobacteria</taxon>
        <taxon>Oceanospirillales</taxon>
        <taxon>Endozoicomonadaceae</taxon>
        <taxon>Endozoicomonas</taxon>
    </lineage>
</organism>
<evidence type="ECO:0000256" key="1">
    <source>
        <dbReference type="ARBA" id="ARBA00007274"/>
    </source>
</evidence>
<comment type="similarity">
    <text evidence="1">Belongs to the transferase hexapeptide repeat family.</text>
</comment>
<evidence type="ECO:0000313" key="4">
    <source>
        <dbReference type="Proteomes" id="UP001209854"/>
    </source>
</evidence>
<dbReference type="Pfam" id="PF14602">
    <property type="entry name" value="Hexapep_2"/>
    <property type="match status" value="1"/>
</dbReference>
<dbReference type="Proteomes" id="UP001209854">
    <property type="component" value="Unassembled WGS sequence"/>
</dbReference>
<keyword evidence="4" id="KW-1185">Reference proteome</keyword>
<dbReference type="InterPro" id="IPR011004">
    <property type="entry name" value="Trimer_LpxA-like_sf"/>
</dbReference>
<dbReference type="Gene3D" id="2.160.10.10">
    <property type="entry name" value="Hexapeptide repeat proteins"/>
    <property type="match status" value="1"/>
</dbReference>
<dbReference type="Gene3D" id="3.40.50.20">
    <property type="match status" value="1"/>
</dbReference>
<protein>
    <submittedName>
        <fullName evidence="3">Acetyltransferase</fullName>
    </submittedName>
</protein>
<dbReference type="InterPro" id="IPR020019">
    <property type="entry name" value="AcTrfase_PglD-like"/>
</dbReference>
<name>A0ABT3MUV2_9GAMM</name>
<reference evidence="3 4" key="1">
    <citation type="submission" date="2022-10" db="EMBL/GenBank/DDBJ databases">
        <title>High-quality genome sequences of two octocoral-associated bacteria, Endozoicomonas euniceicola EF212 and Endozoicomonas gorgoniicola PS125.</title>
        <authorList>
            <person name="Chiou Y.-J."/>
            <person name="Chen Y.-H."/>
        </authorList>
    </citation>
    <scope>NUCLEOTIDE SEQUENCE [LARGE SCALE GENOMIC DNA]</scope>
    <source>
        <strain evidence="3 4">PS125</strain>
    </source>
</reference>
<sequence>MIDSLFGVYGASGFGREVMPLAANYLNKQGINQENLYFIDDSVEEKEINGYKVIKYSEFKEKKANKKFISLAIANNKIRNELANALQEDGIISWSLHHDNVVKLAEVSIKEGYVLCPFVCLTSNIKIGKHFHANIYSYVGHDCTIGDFVTFAPGVKCNGNIIIEDNVYIGTGAIIKQGKPNRPLIIGKGAVVGMGAVVTKNVPEGDTVIGNPAKTLSRKSLRG</sequence>
<evidence type="ECO:0000259" key="2">
    <source>
        <dbReference type="Pfam" id="PF17836"/>
    </source>
</evidence>
<evidence type="ECO:0000313" key="3">
    <source>
        <dbReference type="EMBL" id="MCW7553166.1"/>
    </source>
</evidence>
<dbReference type="RefSeq" id="WP_262568025.1">
    <property type="nucleotide sequence ID" value="NZ_JAPFCC010000001.1"/>
</dbReference>
<dbReference type="PANTHER" id="PTHR43300:SF7">
    <property type="entry name" value="UDP-N-ACETYLBACILLOSAMINE N-ACETYLTRANSFERASE"/>
    <property type="match status" value="1"/>
</dbReference>
<dbReference type="SUPFAM" id="SSF51161">
    <property type="entry name" value="Trimeric LpxA-like enzymes"/>
    <property type="match status" value="1"/>
</dbReference>
<dbReference type="EMBL" id="JAPFCC010000001">
    <property type="protein sequence ID" value="MCW7553166.1"/>
    <property type="molecule type" value="Genomic_DNA"/>
</dbReference>
<proteinExistence type="inferred from homology"/>
<gene>
    <name evidence="3" type="ORF">NX722_11060</name>
</gene>
<dbReference type="InterPro" id="IPR050179">
    <property type="entry name" value="Trans_hexapeptide_repeat"/>
</dbReference>
<dbReference type="CDD" id="cd03360">
    <property type="entry name" value="LbH_AT_putative"/>
    <property type="match status" value="1"/>
</dbReference>
<dbReference type="NCBIfam" id="TIGR03570">
    <property type="entry name" value="NeuD_NnaD"/>
    <property type="match status" value="1"/>
</dbReference>
<accession>A0ABT3MUV2</accession>
<dbReference type="PANTHER" id="PTHR43300">
    <property type="entry name" value="ACETYLTRANSFERASE"/>
    <property type="match status" value="1"/>
</dbReference>
<feature type="domain" description="PglD N-terminal" evidence="2">
    <location>
        <begin position="8"/>
        <end position="85"/>
    </location>
</feature>
<comment type="caution">
    <text evidence="3">The sequence shown here is derived from an EMBL/GenBank/DDBJ whole genome shotgun (WGS) entry which is preliminary data.</text>
</comment>
<dbReference type="InterPro" id="IPR001451">
    <property type="entry name" value="Hexapep"/>
</dbReference>
<dbReference type="Pfam" id="PF17836">
    <property type="entry name" value="PglD_N"/>
    <property type="match status" value="1"/>
</dbReference>